<name>A0A7G5GZ14_9BACT</name>
<dbReference type="AlphaFoldDB" id="A0A7G5GZ14"/>
<reference evidence="1 2" key="1">
    <citation type="submission" date="2020-07" db="EMBL/GenBank/DDBJ databases">
        <title>Spirosoma foliorum sp. nov., isolated from the leaves on the Nejang mountain Korea, Republic of.</title>
        <authorList>
            <person name="Ho H."/>
            <person name="Lee Y.-J."/>
            <person name="Nurcahyanto D.-A."/>
            <person name="Kim S.-G."/>
        </authorList>
    </citation>
    <scope>NUCLEOTIDE SEQUENCE [LARGE SCALE GENOMIC DNA]</scope>
    <source>
        <strain evidence="1 2">PL0136</strain>
    </source>
</reference>
<dbReference type="Proteomes" id="UP000515369">
    <property type="component" value="Chromosome"/>
</dbReference>
<protein>
    <recommendedName>
        <fullName evidence="3">T9SS type A sorting domain-containing protein</fullName>
    </recommendedName>
</protein>
<dbReference type="EMBL" id="CP059732">
    <property type="protein sequence ID" value="QMW04106.1"/>
    <property type="molecule type" value="Genomic_DNA"/>
</dbReference>
<proteinExistence type="predicted"/>
<accession>A0A7G5GZ14</accession>
<evidence type="ECO:0008006" key="3">
    <source>
        <dbReference type="Google" id="ProtNLM"/>
    </source>
</evidence>
<evidence type="ECO:0000313" key="1">
    <source>
        <dbReference type="EMBL" id="QMW04106.1"/>
    </source>
</evidence>
<keyword evidence="2" id="KW-1185">Reference proteome</keyword>
<evidence type="ECO:0000313" key="2">
    <source>
        <dbReference type="Proteomes" id="UP000515369"/>
    </source>
</evidence>
<organism evidence="1 2">
    <name type="scientific">Spirosoma foliorum</name>
    <dbReference type="NCBI Taxonomy" id="2710596"/>
    <lineage>
        <taxon>Bacteria</taxon>
        <taxon>Pseudomonadati</taxon>
        <taxon>Bacteroidota</taxon>
        <taxon>Cytophagia</taxon>
        <taxon>Cytophagales</taxon>
        <taxon>Cytophagaceae</taxon>
        <taxon>Spirosoma</taxon>
    </lineage>
</organism>
<gene>
    <name evidence="1" type="ORF">H3H32_03885</name>
</gene>
<sequence>MLNIDRGAANGANYDFIDQVTVSGMNGAGSVSPTISASGSAGTYSSISGNTITGTGDAPASASDPGNLVVFSGAVTQITINYCNNAAQTIANPGAQTITIEDLSWSGPLPVHLISFDGKTVGNQVALTWETAWEQNSDYFEVQRSQDAREFSTLARVPAMGQSDRKELYSVLDTEPLNGINYYRLKQADFGADQGVTYSQIISVTLDDITPDLKITENPLKGDQIQVRFRNMESQTLSLQTSFGLSIPIHISKESETSAVLTPTQRLAPGLYLVSGYQGAHRLTAKVLVL</sequence>
<dbReference type="KEGG" id="sfol:H3H32_03885"/>
<dbReference type="RefSeq" id="WP_182461362.1">
    <property type="nucleotide sequence ID" value="NZ_CP059732.1"/>
</dbReference>